<dbReference type="GO" id="GO:0022857">
    <property type="term" value="F:transmembrane transporter activity"/>
    <property type="evidence" value="ECO:0007669"/>
    <property type="project" value="TreeGrafter"/>
</dbReference>
<evidence type="ECO:0000256" key="3">
    <source>
        <dbReference type="ARBA" id="ARBA00022741"/>
    </source>
</evidence>
<dbReference type="PANTHER" id="PTHR24220">
    <property type="entry name" value="IMPORT ATP-BINDING PROTEIN"/>
    <property type="match status" value="1"/>
</dbReference>
<comment type="similarity">
    <text evidence="1">Belongs to the ABC transporter superfamily.</text>
</comment>
<dbReference type="SMART" id="SM00382">
    <property type="entry name" value="AAA"/>
    <property type="match status" value="1"/>
</dbReference>
<dbReference type="PROSITE" id="PS50893">
    <property type="entry name" value="ABC_TRANSPORTER_2"/>
    <property type="match status" value="1"/>
</dbReference>
<evidence type="ECO:0000259" key="5">
    <source>
        <dbReference type="PROSITE" id="PS50893"/>
    </source>
</evidence>
<dbReference type="AlphaFoldDB" id="A0A381Z6S9"/>
<dbReference type="InterPro" id="IPR003593">
    <property type="entry name" value="AAA+_ATPase"/>
</dbReference>
<organism evidence="6">
    <name type="scientific">marine metagenome</name>
    <dbReference type="NCBI Taxonomy" id="408172"/>
    <lineage>
        <taxon>unclassified sequences</taxon>
        <taxon>metagenomes</taxon>
        <taxon>ecological metagenomes</taxon>
    </lineage>
</organism>
<dbReference type="InterPro" id="IPR015854">
    <property type="entry name" value="ABC_transpr_LolD-like"/>
</dbReference>
<dbReference type="GO" id="GO:0005886">
    <property type="term" value="C:plasma membrane"/>
    <property type="evidence" value="ECO:0007669"/>
    <property type="project" value="TreeGrafter"/>
</dbReference>
<keyword evidence="4" id="KW-0067">ATP-binding</keyword>
<dbReference type="Gene3D" id="3.40.50.300">
    <property type="entry name" value="P-loop containing nucleotide triphosphate hydrolases"/>
    <property type="match status" value="1"/>
</dbReference>
<dbReference type="PANTHER" id="PTHR24220:SF470">
    <property type="entry name" value="CELL DIVISION ATP-BINDING PROTEIN FTSE"/>
    <property type="match status" value="1"/>
</dbReference>
<dbReference type="InterPro" id="IPR027417">
    <property type="entry name" value="P-loop_NTPase"/>
</dbReference>
<dbReference type="FunFam" id="3.40.50.300:FF:000056">
    <property type="entry name" value="Cell division ATP-binding protein FtsE"/>
    <property type="match status" value="1"/>
</dbReference>
<dbReference type="EMBL" id="UINC01020047">
    <property type="protein sequence ID" value="SVA84572.1"/>
    <property type="molecule type" value="Genomic_DNA"/>
</dbReference>
<dbReference type="CDD" id="cd03255">
    <property type="entry name" value="ABC_MJ0796_LolCDE_FtsE"/>
    <property type="match status" value="1"/>
</dbReference>
<feature type="domain" description="ABC transporter" evidence="5">
    <location>
        <begin position="2"/>
        <end position="226"/>
    </location>
</feature>
<evidence type="ECO:0000256" key="2">
    <source>
        <dbReference type="ARBA" id="ARBA00022448"/>
    </source>
</evidence>
<keyword evidence="3" id="KW-0547">Nucleotide-binding</keyword>
<dbReference type="SUPFAM" id="SSF52540">
    <property type="entry name" value="P-loop containing nucleoside triphosphate hydrolases"/>
    <property type="match status" value="1"/>
</dbReference>
<gene>
    <name evidence="6" type="ORF">METZ01_LOCUS137426</name>
</gene>
<dbReference type="InterPro" id="IPR017911">
    <property type="entry name" value="MacB-like_ATP-bd"/>
</dbReference>
<dbReference type="Pfam" id="PF00005">
    <property type="entry name" value="ABC_tran"/>
    <property type="match status" value="1"/>
</dbReference>
<dbReference type="GO" id="GO:0016887">
    <property type="term" value="F:ATP hydrolysis activity"/>
    <property type="evidence" value="ECO:0007669"/>
    <property type="project" value="InterPro"/>
</dbReference>
<evidence type="ECO:0000313" key="6">
    <source>
        <dbReference type="EMBL" id="SVA84572.1"/>
    </source>
</evidence>
<evidence type="ECO:0000256" key="4">
    <source>
        <dbReference type="ARBA" id="ARBA00022840"/>
    </source>
</evidence>
<dbReference type="InterPro" id="IPR003439">
    <property type="entry name" value="ABC_transporter-like_ATP-bd"/>
</dbReference>
<sequence>MIKFTSVTKRYSESEPALKDVSFHIKEGQFAFLTGHSGSGKSTVLRIAHLAERPSLGDVYVNGFSSRRTIPKEIWRFRRQVGFVFQDFQLLPNRTALENIAFVLEVINTPSKEIDTNAQILLEKIGMQEKKNRLVEDLSGGERQQVAIGRALAGHPALLLADEPTGNLDIESTKRIMDLFWKINQTGTTILMATHDLNLIGGYPEAKLLELEHGKLISDSPTKERC</sequence>
<reference evidence="6" key="1">
    <citation type="submission" date="2018-05" db="EMBL/GenBank/DDBJ databases">
        <authorList>
            <person name="Lanie J.A."/>
            <person name="Ng W.-L."/>
            <person name="Kazmierczak K.M."/>
            <person name="Andrzejewski T.M."/>
            <person name="Davidsen T.M."/>
            <person name="Wayne K.J."/>
            <person name="Tettelin H."/>
            <person name="Glass J.I."/>
            <person name="Rusch D."/>
            <person name="Podicherti R."/>
            <person name="Tsui H.-C.T."/>
            <person name="Winkler M.E."/>
        </authorList>
    </citation>
    <scope>NUCLEOTIDE SEQUENCE</scope>
</reference>
<evidence type="ECO:0000256" key="1">
    <source>
        <dbReference type="ARBA" id="ARBA00005417"/>
    </source>
</evidence>
<name>A0A381Z6S9_9ZZZZ</name>
<protein>
    <recommendedName>
        <fullName evidence="5">ABC transporter domain-containing protein</fullName>
    </recommendedName>
</protein>
<keyword evidence="2" id="KW-0813">Transport</keyword>
<accession>A0A381Z6S9</accession>
<proteinExistence type="inferred from homology"/>
<dbReference type="GO" id="GO:0005524">
    <property type="term" value="F:ATP binding"/>
    <property type="evidence" value="ECO:0007669"/>
    <property type="project" value="UniProtKB-KW"/>
</dbReference>